<comment type="caution">
    <text evidence="1">The sequence shown here is derived from an EMBL/GenBank/DDBJ whole genome shotgun (WGS) entry which is preliminary data.</text>
</comment>
<dbReference type="Proteomes" id="UP000739411">
    <property type="component" value="Unassembled WGS sequence"/>
</dbReference>
<name>A0A935K3B5_9RHOO</name>
<evidence type="ECO:0000313" key="1">
    <source>
        <dbReference type="EMBL" id="MBK7417534.1"/>
    </source>
</evidence>
<dbReference type="AlphaFoldDB" id="A0A935K3B5"/>
<evidence type="ECO:0000313" key="2">
    <source>
        <dbReference type="Proteomes" id="UP000739411"/>
    </source>
</evidence>
<proteinExistence type="predicted"/>
<gene>
    <name evidence="1" type="ORF">IPJ38_23090</name>
</gene>
<organism evidence="1 2">
    <name type="scientific">Candidatus Dechloromonas phosphorivorans</name>
    <dbReference type="NCBI Taxonomy" id="2899244"/>
    <lineage>
        <taxon>Bacteria</taxon>
        <taxon>Pseudomonadati</taxon>
        <taxon>Pseudomonadota</taxon>
        <taxon>Betaproteobacteria</taxon>
        <taxon>Rhodocyclales</taxon>
        <taxon>Azonexaceae</taxon>
        <taxon>Dechloromonas</taxon>
    </lineage>
</organism>
<sequence length="58" mass="6353">MLPLKLDQSVELLLRDGQLTGDVRFPGKLAAVAPGSSDQHPWIKAELTPERARWCVAA</sequence>
<reference evidence="1 2" key="1">
    <citation type="submission" date="2020-10" db="EMBL/GenBank/DDBJ databases">
        <title>Connecting structure to function with the recovery of over 1000 high-quality activated sludge metagenome-assembled genomes encoding full-length rRNA genes using long-read sequencing.</title>
        <authorList>
            <person name="Singleton C.M."/>
            <person name="Petriglieri F."/>
            <person name="Kristensen J.M."/>
            <person name="Kirkegaard R.H."/>
            <person name="Michaelsen T.Y."/>
            <person name="Andersen M.H."/>
            <person name="Karst S.M."/>
            <person name="Dueholm M.S."/>
            <person name="Nielsen P.H."/>
            <person name="Albertsen M."/>
        </authorList>
    </citation>
    <scope>NUCLEOTIDE SEQUENCE [LARGE SCALE GENOMIC DNA]</scope>
    <source>
        <strain evidence="1">EsbW_18-Q3-R4-48_BATAC.463</strain>
    </source>
</reference>
<accession>A0A935K3B5</accession>
<dbReference type="EMBL" id="JADJMS010000052">
    <property type="protein sequence ID" value="MBK7417534.1"/>
    <property type="molecule type" value="Genomic_DNA"/>
</dbReference>
<protein>
    <submittedName>
        <fullName evidence="1">Uncharacterized protein</fullName>
    </submittedName>
</protein>